<dbReference type="Pfam" id="PF23702">
    <property type="entry name" value="ARM_ECM29"/>
    <property type="match status" value="1"/>
</dbReference>
<protein>
    <submittedName>
        <fullName evidence="9">ARM repeat-containing protein</fullName>
    </submittedName>
</protein>
<evidence type="ECO:0000256" key="4">
    <source>
        <dbReference type="ARBA" id="ARBA00022942"/>
    </source>
</evidence>
<dbReference type="OrthoDB" id="16066at2759"/>
<dbReference type="PANTHER" id="PTHR23346:SF19">
    <property type="entry name" value="PROTEASOME ADAPTER AND SCAFFOLD PROTEIN ECM29"/>
    <property type="match status" value="1"/>
</dbReference>
<dbReference type="GO" id="GO:0005634">
    <property type="term" value="C:nucleus"/>
    <property type="evidence" value="ECO:0007669"/>
    <property type="project" value="TreeGrafter"/>
</dbReference>
<dbReference type="GO" id="GO:0036503">
    <property type="term" value="P:ERAD pathway"/>
    <property type="evidence" value="ECO:0007669"/>
    <property type="project" value="TreeGrafter"/>
</dbReference>
<feature type="compositionally biased region" description="Acidic residues" evidence="5">
    <location>
        <begin position="1672"/>
        <end position="1684"/>
    </location>
</feature>
<feature type="domain" description="Proteasome adapter and scaffold protein ECM29 HEAT-repeat" evidence="8">
    <location>
        <begin position="1296"/>
        <end position="1452"/>
    </location>
</feature>
<keyword evidence="4" id="KW-0647">Proteasome</keyword>
<feature type="compositionally biased region" description="Basic and acidic residues" evidence="5">
    <location>
        <begin position="829"/>
        <end position="838"/>
    </location>
</feature>
<evidence type="ECO:0000256" key="2">
    <source>
        <dbReference type="ARBA" id="ARBA00022490"/>
    </source>
</evidence>
<dbReference type="GO" id="GO:0000502">
    <property type="term" value="C:proteasome complex"/>
    <property type="evidence" value="ECO:0007669"/>
    <property type="project" value="UniProtKB-KW"/>
</dbReference>
<dbReference type="GO" id="GO:0060090">
    <property type="term" value="F:molecular adaptor activity"/>
    <property type="evidence" value="ECO:0007669"/>
    <property type="project" value="InterPro"/>
</dbReference>
<keyword evidence="3" id="KW-0677">Repeat</keyword>
<sequence length="1841" mass="209058">MAEKEIELLENVELRIALASNNEQFEKCINVFLCPVLLKLGSPHDNVRQKVLSICNHISKRIKSNTDIKLPTNKLLELFTSDNSSNFVSNFSLLFLEIAFNRSTEEEKVALIPKLIQNISKRNNAQKIQIFQIFISTLECFNKRRVEFSKAKNHDIFNFNEYQNDLKFILEKFADMLLYIPSAPDKPQIVSPGLSTNAMNFVTNNGKANWTKSAELSSTKVNVVRFTMSDLIPNKIMNINRFIVFLIASVDSNYEVANLGDSALKKIRNPDMEKQEVIDELYKLYQGTQNNKIKEADIRKPASNNIKLKIMNYLEKSICAANTSPNFIQVCFDSLYGADTNVKLRKSGMIFTQWIARMTNEKILKTVGPVLLTGFNKYIDEHQFERGIDQEGLLCYAYETIGLLAERLPELIINDISLIEKLFGLLPKESPNVKPSVKNCLVSICDSISKVEKSDIIKNVLEGILYDNIGKTEYYTTYCQIKYCTSLFPFSHALSRYLCFIGSGNSRLEIRELSKAGLSFVKNQNDLPSFKEVMDIINSQILSKIKRNEYNIPYEGQRITEIIPYINAESYCAMLEFLRSLIIVTADPKVQIDELGKVTEETIMTKETSNKIKTLLKSFWNETQNYSKKEESPINLYFALLEMLLNIDLGNPMVHAIASACLYELVCFSPSELLANYHNKISWIESFIYSLKTETRNSMSHILGIVATENADKNNTTVIELLMKFLNILTTKDDQKKMTVEYQHGALMGIGYILGKLQLRYPMIYRDILKTSPGNENLYETLIQTVINFLDIKSQIIIIGACNSLSEICKYSKNPLDFNNNNNNNDNNDNEKGKDKENDDKICSKSLLDKLIKIFNNTKDSKIQENIIMTLAFLALGTSSLANEIIEKFFTFAENMSKNVEMLFTLGEAISIIIGGWNSTLMDKYIDISDVQFPSEGHSTQDDKIVETFLSKCLNDMLKSGRPNRCKIVCIWLLCIVKYTSKLPYIQEKLPDIHSAFSYLLADKDEFTQEVASKGIGLVYDLGNDTVKQDLVGSLVNTLSEGRKMEKVNENTQIFNNLGTTPDGSQLSTYKDLLGLASDMNQPDLIYKFMNLASHNAIWNSRRGASLGFSVIMSQARNDLLPHLPTLIPKLYRFQFDPNVKVNTAMKQVWKSLVTNPKEAVDKYFDVIIVELINGLGDRMWRTRESSCLALADLLHGRKISQLEKYLEDLWNMTFRVLDDVKESVRIAAFSACKVLTKITVSNCDPSVVSPENGQKTMNIILPFLLKKGLPSPAEEVRLFALNTVFKLCKTSGVLLKPHITEIISILLESLSSLEPQAINYLSFHTDKTQQLDNIRLNATKSSPIIEAIENCIEHIDDDVMKSLSPEICTLIRKAVGFPSKAGTARFVVSLTLRKPLIVKPYADNILKALASTQSDRNMTIRKLYSSSIGYVAHVASYQALSKFIKKITKQYIENDEEENRTMAAVVLKEISNHASDQIKNNCLKIVLPLAIFGSCDPDENIKNIWRDVWDDNTAGSIGAMKLYMDEITNFINDNLVSNSWRVKKQAACTLIEVTKTIESYVEKKLDVLMPTLINALSGRIWEGKESMLQAYASVLIACKNSPLLDKDSSWRAEAIKILLREAKKNNKKYKRNSIYWMGEVFKELNIENFEEVCEILVPVIGGWPDEKDENKMDEDEEEDDDDPNEKPLKLLVTSAIYKCIGTCFTKEIAEKGDYNKRLAELFTEGFKKYPWNVRVAILEAMTNYIKKIEETGKLNELLTTNDINTLSQGLFICLEDGKYAMVREKAVIVLKQLITNVKDNSNILTTELKEFLNTKLTAYINNEGLVSPRENAQEIKKLLQ</sequence>
<dbReference type="EMBL" id="MCFG01000075">
    <property type="protein sequence ID" value="ORX83335.1"/>
    <property type="molecule type" value="Genomic_DNA"/>
</dbReference>
<evidence type="ECO:0000256" key="5">
    <source>
        <dbReference type="SAM" id="MobiDB-lite"/>
    </source>
</evidence>
<feature type="domain" description="ECM29 ARM-like repeats" evidence="7">
    <location>
        <begin position="612"/>
        <end position="808"/>
    </location>
</feature>
<evidence type="ECO:0000256" key="1">
    <source>
        <dbReference type="ARBA" id="ARBA00004496"/>
    </source>
</evidence>
<evidence type="ECO:0000313" key="9">
    <source>
        <dbReference type="EMBL" id="ORX83335.1"/>
    </source>
</evidence>
<evidence type="ECO:0000259" key="8">
    <source>
        <dbReference type="Pfam" id="PF24492"/>
    </source>
</evidence>
<evidence type="ECO:0000259" key="6">
    <source>
        <dbReference type="Pfam" id="PF13001"/>
    </source>
</evidence>
<comment type="caution">
    <text evidence="9">The sequence shown here is derived from an EMBL/GenBank/DDBJ whole genome shotgun (WGS) entry which is preliminary data.</text>
</comment>
<dbReference type="InterPro" id="IPR055444">
    <property type="entry name" value="ARM_ECM29"/>
</dbReference>
<keyword evidence="10" id="KW-1185">Reference proteome</keyword>
<keyword evidence="2" id="KW-0963">Cytoplasm</keyword>
<reference evidence="9 10" key="1">
    <citation type="submission" date="2016-08" db="EMBL/GenBank/DDBJ databases">
        <title>A Parts List for Fungal Cellulosomes Revealed by Comparative Genomics.</title>
        <authorList>
            <consortium name="DOE Joint Genome Institute"/>
            <person name="Haitjema C.H."/>
            <person name="Gilmore S.P."/>
            <person name="Henske J.K."/>
            <person name="Solomon K.V."/>
            <person name="De Groot R."/>
            <person name="Kuo A."/>
            <person name="Mondo S.J."/>
            <person name="Salamov A.A."/>
            <person name="Labutti K."/>
            <person name="Zhao Z."/>
            <person name="Chiniquy J."/>
            <person name="Barry K."/>
            <person name="Brewer H.M."/>
            <person name="Purvine S.O."/>
            <person name="Wright A.T."/>
            <person name="Boxma B."/>
            <person name="Van Alen T."/>
            <person name="Hackstein J.H."/>
            <person name="Baker S.E."/>
            <person name="Grigoriev I.V."/>
            <person name="O'Malley M.A."/>
        </authorList>
    </citation>
    <scope>NUCLEOTIDE SEQUENCE [LARGE SCALE GENOMIC DNA]</scope>
    <source>
        <strain evidence="9 10">S4</strain>
    </source>
</reference>
<reference evidence="9 10" key="2">
    <citation type="submission" date="2016-08" db="EMBL/GenBank/DDBJ databases">
        <title>Pervasive Adenine N6-methylation of Active Genes in Fungi.</title>
        <authorList>
            <consortium name="DOE Joint Genome Institute"/>
            <person name="Mondo S.J."/>
            <person name="Dannebaum R.O."/>
            <person name="Kuo R.C."/>
            <person name="Labutti K."/>
            <person name="Haridas S."/>
            <person name="Kuo A."/>
            <person name="Salamov A."/>
            <person name="Ahrendt S.R."/>
            <person name="Lipzen A."/>
            <person name="Sullivan W."/>
            <person name="Andreopoulos W.B."/>
            <person name="Clum A."/>
            <person name="Lindquist E."/>
            <person name="Daum C."/>
            <person name="Ramamoorthy G.K."/>
            <person name="Gryganskyi A."/>
            <person name="Culley D."/>
            <person name="Magnuson J.K."/>
            <person name="James T.Y."/>
            <person name="O'Malley M.A."/>
            <person name="Stajich J.E."/>
            <person name="Spatafora J.W."/>
            <person name="Visel A."/>
            <person name="Grigoriev I.V."/>
        </authorList>
    </citation>
    <scope>NUCLEOTIDE SEQUENCE [LARGE SCALE GENOMIC DNA]</scope>
    <source>
        <strain evidence="9 10">S4</strain>
    </source>
</reference>
<evidence type="ECO:0000259" key="7">
    <source>
        <dbReference type="Pfam" id="PF23702"/>
    </source>
</evidence>
<dbReference type="InterPro" id="IPR011989">
    <property type="entry name" value="ARM-like"/>
</dbReference>
<dbReference type="Pfam" id="PF24492">
    <property type="entry name" value="HEAT_ECM29"/>
    <property type="match status" value="1"/>
</dbReference>
<dbReference type="SUPFAM" id="SSF48371">
    <property type="entry name" value="ARM repeat"/>
    <property type="match status" value="3"/>
</dbReference>
<dbReference type="GO" id="GO:0005737">
    <property type="term" value="C:cytoplasm"/>
    <property type="evidence" value="ECO:0007669"/>
    <property type="project" value="UniProtKB-SubCell"/>
</dbReference>
<dbReference type="STRING" id="1754192.A0A1Y1XC86"/>
<dbReference type="InterPro" id="IPR016024">
    <property type="entry name" value="ARM-type_fold"/>
</dbReference>
<dbReference type="InterPro" id="IPR055443">
    <property type="entry name" value="HEAT_ECM29"/>
</dbReference>
<proteinExistence type="predicted"/>
<feature type="domain" description="Proteasome component Ecm29 N-terminal" evidence="6">
    <location>
        <begin position="9"/>
        <end position="502"/>
    </location>
</feature>
<feature type="region of interest" description="Disordered" evidence="5">
    <location>
        <begin position="1666"/>
        <end position="1687"/>
    </location>
</feature>
<gene>
    <name evidence="9" type="ORF">BCR32DRAFT_218747</name>
</gene>
<dbReference type="Pfam" id="PF13001">
    <property type="entry name" value="ECM29_N"/>
    <property type="match status" value="1"/>
</dbReference>
<dbReference type="InterPro" id="IPR024372">
    <property type="entry name" value="Ecm29_N"/>
</dbReference>
<dbReference type="GO" id="GO:0043248">
    <property type="term" value="P:proteasome assembly"/>
    <property type="evidence" value="ECO:0007669"/>
    <property type="project" value="InterPro"/>
</dbReference>
<accession>A0A1Y1XC86</accession>
<evidence type="ECO:0000313" key="10">
    <source>
        <dbReference type="Proteomes" id="UP000193944"/>
    </source>
</evidence>
<organism evidence="9 10">
    <name type="scientific">Anaeromyces robustus</name>
    <dbReference type="NCBI Taxonomy" id="1754192"/>
    <lineage>
        <taxon>Eukaryota</taxon>
        <taxon>Fungi</taxon>
        <taxon>Fungi incertae sedis</taxon>
        <taxon>Chytridiomycota</taxon>
        <taxon>Chytridiomycota incertae sedis</taxon>
        <taxon>Neocallimastigomycetes</taxon>
        <taxon>Neocallimastigales</taxon>
        <taxon>Neocallimastigaceae</taxon>
        <taxon>Anaeromyces</taxon>
    </lineage>
</organism>
<evidence type="ECO:0000256" key="3">
    <source>
        <dbReference type="ARBA" id="ARBA00022737"/>
    </source>
</evidence>
<feature type="region of interest" description="Disordered" evidence="5">
    <location>
        <begin position="819"/>
        <end position="838"/>
    </location>
</feature>
<name>A0A1Y1XC86_9FUNG</name>
<dbReference type="Proteomes" id="UP000193944">
    <property type="component" value="Unassembled WGS sequence"/>
</dbReference>
<dbReference type="Gene3D" id="1.25.10.10">
    <property type="entry name" value="Leucine-rich Repeat Variant"/>
    <property type="match status" value="3"/>
</dbReference>
<dbReference type="Pfam" id="PF23731">
    <property type="entry name" value="ARM_ECM29_C"/>
    <property type="match status" value="1"/>
</dbReference>
<dbReference type="PANTHER" id="PTHR23346">
    <property type="entry name" value="TRANSLATIONAL ACTIVATOR GCN1-RELATED"/>
    <property type="match status" value="1"/>
</dbReference>
<comment type="subcellular location">
    <subcellularLocation>
        <location evidence="1">Cytoplasm</location>
    </subcellularLocation>
</comment>